<protein>
    <submittedName>
        <fullName evidence="2">Uracil-DNA glycosylase</fullName>
    </submittedName>
</protein>
<dbReference type="CDD" id="cd10033">
    <property type="entry name" value="UDG_like"/>
    <property type="match status" value="1"/>
</dbReference>
<accession>A0A2T6AS83</accession>
<dbReference type="SMART" id="SM00987">
    <property type="entry name" value="UreE_C"/>
    <property type="match status" value="1"/>
</dbReference>
<dbReference type="Pfam" id="PF03167">
    <property type="entry name" value="UDG"/>
    <property type="match status" value="1"/>
</dbReference>
<dbReference type="SMART" id="SM00986">
    <property type="entry name" value="UDG"/>
    <property type="match status" value="1"/>
</dbReference>
<keyword evidence="3" id="KW-1185">Reference proteome</keyword>
<dbReference type="AlphaFoldDB" id="A0A2T6AS83"/>
<dbReference type="Gene3D" id="3.40.470.10">
    <property type="entry name" value="Uracil-DNA glycosylase-like domain"/>
    <property type="match status" value="1"/>
</dbReference>
<dbReference type="InterPro" id="IPR005122">
    <property type="entry name" value="Uracil-DNA_glycosylase-like"/>
</dbReference>
<dbReference type="Proteomes" id="UP000244069">
    <property type="component" value="Unassembled WGS sequence"/>
</dbReference>
<sequence length="218" mass="24060">MRRAIDGRVFPRGRHGLGPCGMSELRKRLAECRICADRFAATATGHAPRPLVWFRPGVRLAIASQAPGRRSHEGDLPFRDGSGVRLRDWLGLEEAAFYDRDRVAIVPMGFCFPGYDAAGNDLPPPAICRRTWRDAVMAEVGEVPLLLAVGGLAQRWHLGARGGVGETVGRWRAFLPGAVPLPHPSWRNSSWLKRNPWFEAELLPVLRARVAGVMADRG</sequence>
<dbReference type="EMBL" id="QBKN01000015">
    <property type="protein sequence ID" value="PTX46675.1"/>
    <property type="molecule type" value="Genomic_DNA"/>
</dbReference>
<comment type="caution">
    <text evidence="2">The sequence shown here is derived from an EMBL/GenBank/DDBJ whole genome shotgun (WGS) entry which is preliminary data.</text>
</comment>
<dbReference type="InterPro" id="IPR036895">
    <property type="entry name" value="Uracil-DNA_glycosylase-like_sf"/>
</dbReference>
<evidence type="ECO:0000313" key="3">
    <source>
        <dbReference type="Proteomes" id="UP000244069"/>
    </source>
</evidence>
<reference evidence="2 3" key="1">
    <citation type="submission" date="2018-04" db="EMBL/GenBank/DDBJ databases">
        <title>Genomic Encyclopedia of Archaeal and Bacterial Type Strains, Phase II (KMG-II): from individual species to whole genera.</title>
        <authorList>
            <person name="Goeker M."/>
        </authorList>
    </citation>
    <scope>NUCLEOTIDE SEQUENCE [LARGE SCALE GENOMIC DNA]</scope>
    <source>
        <strain evidence="2 3">DSM 29329</strain>
    </source>
</reference>
<evidence type="ECO:0000313" key="2">
    <source>
        <dbReference type="EMBL" id="PTX46675.1"/>
    </source>
</evidence>
<dbReference type="InterPro" id="IPR047124">
    <property type="entry name" value="HI_0220.2"/>
</dbReference>
<feature type="domain" description="Uracil-DNA glycosylase-like" evidence="1">
    <location>
        <begin position="51"/>
        <end position="207"/>
    </location>
</feature>
<gene>
    <name evidence="2" type="ORF">C8N44_11542</name>
</gene>
<organism evidence="2 3">
    <name type="scientific">Allosediminivita pacifica</name>
    <dbReference type="NCBI Taxonomy" id="1267769"/>
    <lineage>
        <taxon>Bacteria</taxon>
        <taxon>Pseudomonadati</taxon>
        <taxon>Pseudomonadota</taxon>
        <taxon>Alphaproteobacteria</taxon>
        <taxon>Rhodobacterales</taxon>
        <taxon>Paracoccaceae</taxon>
        <taxon>Allosediminivita</taxon>
    </lineage>
</organism>
<dbReference type="PANTHER" id="PTHR42160">
    <property type="entry name" value="URACIL-DNA GLYCOSYLASE SUPERFAMILY PROTEIN"/>
    <property type="match status" value="1"/>
</dbReference>
<proteinExistence type="predicted"/>
<dbReference type="PANTHER" id="PTHR42160:SF1">
    <property type="entry name" value="URACIL-DNA GLYCOSYLASE SUPERFAMILY PROTEIN"/>
    <property type="match status" value="1"/>
</dbReference>
<name>A0A2T6AS83_9RHOB</name>
<evidence type="ECO:0000259" key="1">
    <source>
        <dbReference type="SMART" id="SM00986"/>
    </source>
</evidence>
<dbReference type="SUPFAM" id="SSF52141">
    <property type="entry name" value="Uracil-DNA glycosylase-like"/>
    <property type="match status" value="1"/>
</dbReference>